<dbReference type="GO" id="GO:0030154">
    <property type="term" value="P:cell differentiation"/>
    <property type="evidence" value="ECO:0007669"/>
    <property type="project" value="TreeGrafter"/>
</dbReference>
<evidence type="ECO:0000313" key="9">
    <source>
        <dbReference type="Proteomes" id="UP001221898"/>
    </source>
</evidence>
<evidence type="ECO:0000256" key="2">
    <source>
        <dbReference type="ARBA" id="ARBA00005562"/>
    </source>
</evidence>
<dbReference type="GO" id="GO:0000981">
    <property type="term" value="F:DNA-binding transcription factor activity, RNA polymerase II-specific"/>
    <property type="evidence" value="ECO:0007669"/>
    <property type="project" value="TreeGrafter"/>
</dbReference>
<evidence type="ECO:0000313" key="8">
    <source>
        <dbReference type="EMBL" id="KAJ8408171.1"/>
    </source>
</evidence>
<dbReference type="PANTHER" id="PTHR11849:SF282">
    <property type="entry name" value="ETV5-RELATED PROTEIN ETS96B"/>
    <property type="match status" value="1"/>
</dbReference>
<keyword evidence="9" id="KW-1185">Reference proteome</keyword>
<dbReference type="GO" id="GO:0045893">
    <property type="term" value="P:positive regulation of DNA-templated transcription"/>
    <property type="evidence" value="ECO:0007669"/>
    <property type="project" value="UniProtKB-ARBA"/>
</dbReference>
<dbReference type="FunFam" id="1.10.10.10:FF:000121">
    <property type="entry name" value="ETS translocation variant 5"/>
    <property type="match status" value="1"/>
</dbReference>
<evidence type="ECO:0000259" key="7">
    <source>
        <dbReference type="PROSITE" id="PS50061"/>
    </source>
</evidence>
<name>A0AAD7SUQ8_9TELE</name>
<dbReference type="InterPro" id="IPR036388">
    <property type="entry name" value="WH-like_DNA-bd_sf"/>
</dbReference>
<feature type="domain" description="ETS" evidence="7">
    <location>
        <begin position="157"/>
        <end position="237"/>
    </location>
</feature>
<dbReference type="GO" id="GO:0043565">
    <property type="term" value="F:sequence-specific DNA binding"/>
    <property type="evidence" value="ECO:0007669"/>
    <property type="project" value="InterPro"/>
</dbReference>
<reference evidence="8" key="1">
    <citation type="journal article" date="2023" name="Science">
        <title>Genome structures resolve the early diversification of teleost fishes.</title>
        <authorList>
            <person name="Parey E."/>
            <person name="Louis A."/>
            <person name="Montfort J."/>
            <person name="Bouchez O."/>
            <person name="Roques C."/>
            <person name="Iampietro C."/>
            <person name="Lluch J."/>
            <person name="Castinel A."/>
            <person name="Donnadieu C."/>
            <person name="Desvignes T."/>
            <person name="Floi Bucao C."/>
            <person name="Jouanno E."/>
            <person name="Wen M."/>
            <person name="Mejri S."/>
            <person name="Dirks R."/>
            <person name="Jansen H."/>
            <person name="Henkel C."/>
            <person name="Chen W.J."/>
            <person name="Zahm M."/>
            <person name="Cabau C."/>
            <person name="Klopp C."/>
            <person name="Thompson A.W."/>
            <person name="Robinson-Rechavi M."/>
            <person name="Braasch I."/>
            <person name="Lecointre G."/>
            <person name="Bobe J."/>
            <person name="Postlethwait J.H."/>
            <person name="Berthelot C."/>
            <person name="Roest Crollius H."/>
            <person name="Guiguen Y."/>
        </authorList>
    </citation>
    <scope>NUCLEOTIDE SEQUENCE</scope>
    <source>
        <strain evidence="8">NC1722</strain>
    </source>
</reference>
<comment type="caution">
    <text evidence="8">The sequence shown here is derived from an EMBL/GenBank/DDBJ whole genome shotgun (WGS) entry which is preliminary data.</text>
</comment>
<dbReference type="PRINTS" id="PR00454">
    <property type="entry name" value="ETSDOMAIN"/>
</dbReference>
<comment type="subcellular location">
    <subcellularLocation>
        <location evidence="1 6">Nucleus</location>
    </subcellularLocation>
</comment>
<evidence type="ECO:0000256" key="3">
    <source>
        <dbReference type="ARBA" id="ARBA00022553"/>
    </source>
</evidence>
<protein>
    <recommendedName>
        <fullName evidence="7">ETS domain-containing protein</fullName>
    </recommendedName>
</protein>
<keyword evidence="4 6" id="KW-0238">DNA-binding</keyword>
<evidence type="ECO:0000256" key="1">
    <source>
        <dbReference type="ARBA" id="ARBA00004123"/>
    </source>
</evidence>
<dbReference type="EMBL" id="JAINUG010000036">
    <property type="protein sequence ID" value="KAJ8408171.1"/>
    <property type="molecule type" value="Genomic_DNA"/>
</dbReference>
<keyword evidence="5 6" id="KW-0539">Nucleus</keyword>
<organism evidence="8 9">
    <name type="scientific">Aldrovandia affinis</name>
    <dbReference type="NCBI Taxonomy" id="143900"/>
    <lineage>
        <taxon>Eukaryota</taxon>
        <taxon>Metazoa</taxon>
        <taxon>Chordata</taxon>
        <taxon>Craniata</taxon>
        <taxon>Vertebrata</taxon>
        <taxon>Euteleostomi</taxon>
        <taxon>Actinopterygii</taxon>
        <taxon>Neopterygii</taxon>
        <taxon>Teleostei</taxon>
        <taxon>Notacanthiformes</taxon>
        <taxon>Halosauridae</taxon>
        <taxon>Aldrovandia</taxon>
    </lineage>
</organism>
<proteinExistence type="inferred from homology"/>
<dbReference type="Pfam" id="PF04621">
    <property type="entry name" value="ETS_PEA3_N"/>
    <property type="match status" value="1"/>
</dbReference>
<accession>A0AAD7SUQ8</accession>
<dbReference type="SMART" id="SM00413">
    <property type="entry name" value="ETS"/>
    <property type="match status" value="1"/>
</dbReference>
<dbReference type="Proteomes" id="UP001221898">
    <property type="component" value="Unassembled WGS sequence"/>
</dbReference>
<dbReference type="PROSITE" id="PS50061">
    <property type="entry name" value="ETS_DOMAIN_3"/>
    <property type="match status" value="1"/>
</dbReference>
<dbReference type="AlphaFoldDB" id="A0AAD7SUQ8"/>
<evidence type="ECO:0000256" key="4">
    <source>
        <dbReference type="ARBA" id="ARBA00023125"/>
    </source>
</evidence>
<dbReference type="PROSITE" id="PS00345">
    <property type="entry name" value="ETS_DOMAIN_1"/>
    <property type="match status" value="1"/>
</dbReference>
<dbReference type="InterPro" id="IPR036390">
    <property type="entry name" value="WH_DNA-bd_sf"/>
</dbReference>
<dbReference type="InterPro" id="IPR000418">
    <property type="entry name" value="Ets_dom"/>
</dbReference>
<dbReference type="GO" id="GO:0005634">
    <property type="term" value="C:nucleus"/>
    <property type="evidence" value="ECO:0007669"/>
    <property type="project" value="UniProtKB-SubCell"/>
</dbReference>
<evidence type="ECO:0000256" key="5">
    <source>
        <dbReference type="ARBA" id="ARBA00023242"/>
    </source>
</evidence>
<dbReference type="Gene3D" id="1.10.10.10">
    <property type="entry name" value="Winged helix-like DNA-binding domain superfamily/Winged helix DNA-binding domain"/>
    <property type="match status" value="1"/>
</dbReference>
<evidence type="ECO:0000256" key="6">
    <source>
        <dbReference type="RuleBase" id="RU004019"/>
    </source>
</evidence>
<comment type="similarity">
    <text evidence="2 6">Belongs to the ETS family.</text>
</comment>
<dbReference type="InterPro" id="IPR046328">
    <property type="entry name" value="ETS_fam"/>
</dbReference>
<keyword evidence="3" id="KW-0597">Phosphoprotein</keyword>
<dbReference type="PANTHER" id="PTHR11849">
    <property type="entry name" value="ETS"/>
    <property type="match status" value="1"/>
</dbReference>
<dbReference type="Pfam" id="PF00178">
    <property type="entry name" value="Ets"/>
    <property type="match status" value="1"/>
</dbReference>
<sequence>MDIQPMLSHLNAIDPALRGALPPRCSPFPPQAPPCAVPRWLATLPSSNVGAPRAQASWGVQTGAVGAPPCRAEHPHHAFLPLPLPIKQEPQDFSFDLEVPNCQSTFGRAASIYQSSHDSLAFDRESHLYYDDACVVPEKLEVKVKQEPGVYQRRGSLQLWQFLVTLLDDPVNGHFITWTGRGMEYKLMEPKEVARRWGLQKNRPAMNYDKLSRSLPYYYEKGIMQKVAGERYVYKFVCKPEALITMTFTDGQRPNVKPDPDVLPSSEDHTPL</sequence>
<dbReference type="InterPro" id="IPR006715">
    <property type="entry name" value="ETS_PEA3_N"/>
</dbReference>
<gene>
    <name evidence="8" type="ORF">AAFF_G00263990</name>
</gene>
<dbReference type="SUPFAM" id="SSF46785">
    <property type="entry name" value="Winged helix' DNA-binding domain"/>
    <property type="match status" value="1"/>
</dbReference>